<organism evidence="5 6">
    <name type="scientific">Skeletonema marinoi</name>
    <dbReference type="NCBI Taxonomy" id="267567"/>
    <lineage>
        <taxon>Eukaryota</taxon>
        <taxon>Sar</taxon>
        <taxon>Stramenopiles</taxon>
        <taxon>Ochrophyta</taxon>
        <taxon>Bacillariophyta</taxon>
        <taxon>Coscinodiscophyceae</taxon>
        <taxon>Thalassiosirophycidae</taxon>
        <taxon>Thalassiosirales</taxon>
        <taxon>Skeletonemataceae</taxon>
        <taxon>Skeletonema</taxon>
        <taxon>Skeletonema marinoi-dohrnii complex</taxon>
    </lineage>
</organism>
<dbReference type="InterPro" id="IPR001202">
    <property type="entry name" value="WW_dom"/>
</dbReference>
<dbReference type="EMBL" id="JATAAI010000001">
    <property type="protein sequence ID" value="KAK1748227.1"/>
    <property type="molecule type" value="Genomic_DNA"/>
</dbReference>
<dbReference type="InterPro" id="IPR004087">
    <property type="entry name" value="KH_dom"/>
</dbReference>
<feature type="region of interest" description="Disordered" evidence="3">
    <location>
        <begin position="18"/>
        <end position="115"/>
    </location>
</feature>
<feature type="compositionally biased region" description="Low complexity" evidence="3">
    <location>
        <begin position="121"/>
        <end position="139"/>
    </location>
</feature>
<comment type="caution">
    <text evidence="5">The sequence shown here is derived from an EMBL/GenBank/DDBJ whole genome shotgun (WGS) entry which is preliminary data.</text>
</comment>
<dbReference type="CDD" id="cd00105">
    <property type="entry name" value="KH-I"/>
    <property type="match status" value="3"/>
</dbReference>
<reference evidence="5" key="1">
    <citation type="submission" date="2023-06" db="EMBL/GenBank/DDBJ databases">
        <title>Survivors Of The Sea: Transcriptome response of Skeletonema marinoi to long-term dormancy.</title>
        <authorList>
            <person name="Pinder M.I.M."/>
            <person name="Kourtchenko O."/>
            <person name="Robertson E.K."/>
            <person name="Larsson T."/>
            <person name="Maumus F."/>
            <person name="Osuna-Cruz C.M."/>
            <person name="Vancaester E."/>
            <person name="Stenow R."/>
            <person name="Vandepoele K."/>
            <person name="Ploug H."/>
            <person name="Bruchert V."/>
            <person name="Godhe A."/>
            <person name="Topel M."/>
        </authorList>
    </citation>
    <scope>NUCLEOTIDE SEQUENCE</scope>
    <source>
        <strain evidence="5">R05AC</strain>
    </source>
</reference>
<dbReference type="SUPFAM" id="SSF54791">
    <property type="entry name" value="Eukaryotic type KH-domain (KH-domain type I)"/>
    <property type="match status" value="3"/>
</dbReference>
<dbReference type="SMART" id="SM00322">
    <property type="entry name" value="KH"/>
    <property type="match status" value="3"/>
</dbReference>
<dbReference type="Gene3D" id="2.20.70.10">
    <property type="match status" value="1"/>
</dbReference>
<dbReference type="SMART" id="SM00456">
    <property type="entry name" value="WW"/>
    <property type="match status" value="1"/>
</dbReference>
<feature type="domain" description="WW" evidence="4">
    <location>
        <begin position="560"/>
        <end position="593"/>
    </location>
</feature>
<sequence length="595" mass="62595">MTTMFVSPFIMKSYSYTKANSSTNEIPASPATHENDDDAESSAKIASETAAATIKSDETEALNTDNVQNGEKTDVTASSATTAGAATSASTADTNPGHGTEQKENPTSTILPPPTAMSHVAAAAPANPGNNPGTSAPTGVPTQYTAAVPVAAPASVVESSIVEKGEVSTLYVGRVIGKGGEMIRDLQARSGCQIDVDQNVPHGAPRIITYKGTPTDVAFAKQLVALLCRDGAKDTDLPLGKAVKKIVQVPSNVIGKIIGRGGEMIRELQNRSRGKIQVDHSGAGMDENYRQVIVTGIPESVVKAEEMINFLCANPAMDAMQALQMLVREKLNSGSEWGSGPPYMTLPNQGQGMTAESAGMGNVYGGGGYGQAASGHGGYDDQQGYGVHGAQQYGSASGGIGGIETEVVPCAKMHMGRVIGQKGVTINDLQKRSGCDIQINQQVPLGMDCQISVKGSRQGIDTAKQMIQEIIELGSQHPYAGGHGSKNQYGGQQGYQQQSYNQGAYASQAYSQGAYPAQAQQQPYTQQYGMPQQQYYGGQPVYQQQQPYQAQPAYGGVAVPPAVSPWRTATSADGQIYYYNSMTNETSWDKPPGMP</sequence>
<evidence type="ECO:0000313" key="6">
    <source>
        <dbReference type="Proteomes" id="UP001224775"/>
    </source>
</evidence>
<keyword evidence="1" id="KW-0677">Repeat</keyword>
<evidence type="ECO:0000259" key="4">
    <source>
        <dbReference type="PROSITE" id="PS50020"/>
    </source>
</evidence>
<dbReference type="PROSITE" id="PS50020">
    <property type="entry name" value="WW_DOMAIN_2"/>
    <property type="match status" value="1"/>
</dbReference>
<evidence type="ECO:0000256" key="3">
    <source>
        <dbReference type="SAM" id="MobiDB-lite"/>
    </source>
</evidence>
<keyword evidence="2" id="KW-0694">RNA-binding</keyword>
<dbReference type="CDD" id="cd00201">
    <property type="entry name" value="WW"/>
    <property type="match status" value="1"/>
</dbReference>
<dbReference type="InterPro" id="IPR036612">
    <property type="entry name" value="KH_dom_type_1_sf"/>
</dbReference>
<evidence type="ECO:0000256" key="1">
    <source>
        <dbReference type="ARBA" id="ARBA00022737"/>
    </source>
</evidence>
<dbReference type="PROSITE" id="PS50084">
    <property type="entry name" value="KH_TYPE_1"/>
    <property type="match status" value="3"/>
</dbReference>
<dbReference type="Proteomes" id="UP001224775">
    <property type="component" value="Unassembled WGS sequence"/>
</dbReference>
<feature type="compositionally biased region" description="Low complexity" evidence="3">
    <location>
        <begin position="75"/>
        <end position="94"/>
    </location>
</feature>
<keyword evidence="6" id="KW-1185">Reference proteome</keyword>
<gene>
    <name evidence="5" type="ORF">QTG54_000166</name>
</gene>
<evidence type="ECO:0000256" key="2">
    <source>
        <dbReference type="PROSITE-ProRule" id="PRU00117"/>
    </source>
</evidence>
<dbReference type="PROSITE" id="PS01159">
    <property type="entry name" value="WW_DOMAIN_1"/>
    <property type="match status" value="1"/>
</dbReference>
<feature type="region of interest" description="Disordered" evidence="3">
    <location>
        <begin position="121"/>
        <end position="140"/>
    </location>
</feature>
<dbReference type="Pfam" id="PF00013">
    <property type="entry name" value="KH_1"/>
    <property type="match status" value="3"/>
</dbReference>
<protein>
    <submittedName>
        <fullName evidence="5">KH domain (Type 1)-containing RNA-binding protein</fullName>
    </submittedName>
</protein>
<dbReference type="InterPro" id="IPR004088">
    <property type="entry name" value="KH_dom_type_1"/>
</dbReference>
<dbReference type="Gene3D" id="3.30.1370.10">
    <property type="entry name" value="K Homology domain, type 1"/>
    <property type="match status" value="3"/>
</dbReference>
<dbReference type="InterPro" id="IPR036020">
    <property type="entry name" value="WW_dom_sf"/>
</dbReference>
<dbReference type="PANTHER" id="PTHR10288">
    <property type="entry name" value="KH DOMAIN CONTAINING RNA BINDING PROTEIN"/>
    <property type="match status" value="1"/>
</dbReference>
<dbReference type="GO" id="GO:0003723">
    <property type="term" value="F:RNA binding"/>
    <property type="evidence" value="ECO:0007669"/>
    <property type="project" value="UniProtKB-UniRule"/>
</dbReference>
<proteinExistence type="predicted"/>
<dbReference type="AlphaFoldDB" id="A0AAD9DIA4"/>
<name>A0AAD9DIA4_9STRA</name>
<dbReference type="Pfam" id="PF00397">
    <property type="entry name" value="WW"/>
    <property type="match status" value="1"/>
</dbReference>
<accession>A0AAD9DIA4</accession>
<evidence type="ECO:0000313" key="5">
    <source>
        <dbReference type="EMBL" id="KAK1748227.1"/>
    </source>
</evidence>
<feature type="compositionally biased region" description="Polar residues" evidence="3">
    <location>
        <begin position="61"/>
        <end position="70"/>
    </location>
</feature>
<dbReference type="SUPFAM" id="SSF51045">
    <property type="entry name" value="WW domain"/>
    <property type="match status" value="1"/>
</dbReference>